<dbReference type="EMBL" id="JACHNB010000001">
    <property type="protein sequence ID" value="MBB4743485.1"/>
    <property type="molecule type" value="Genomic_DNA"/>
</dbReference>
<evidence type="ECO:0000259" key="1">
    <source>
        <dbReference type="Pfam" id="PF01882"/>
    </source>
</evidence>
<accession>A0A7W7H3T7</accession>
<name>A0A7W7H3T7_9ACTN</name>
<comment type="caution">
    <text evidence="2">The sequence shown here is derived from an EMBL/GenBank/DDBJ whole genome shotgun (WGS) entry which is preliminary data.</text>
</comment>
<dbReference type="AlphaFoldDB" id="A0A7W7H3T7"/>
<feature type="domain" description="DUF58" evidence="1">
    <location>
        <begin position="199"/>
        <end position="391"/>
    </location>
</feature>
<dbReference type="PANTHER" id="PTHR33608">
    <property type="entry name" value="BLL2464 PROTEIN"/>
    <property type="match status" value="1"/>
</dbReference>
<proteinExistence type="predicted"/>
<evidence type="ECO:0000313" key="2">
    <source>
        <dbReference type="EMBL" id="MBB4743485.1"/>
    </source>
</evidence>
<sequence>MITRRFAVLLAIGLPLPALLPSPWLVVAGVLALAAALALVDLAVAGSLAGVRLRRDGDRTVWLGHSASTTLTVTNAGARPIRLGLRDSWVPSAGAGSQAHQVELAPGAEHAFTTTLTPTRHGDRPAVRVTLRSYGPLGLAYRQRRRAWNDTMTPAWTLRVLPRFPSRRILPEKLARIRVLDGTVVTRGRGHGTEFDVLREYVIGDDVRSIDWRASARHHDVVVRTWRPERDRRVICVLDTGRTSAVRIGDAPRLDASIDAALLLSVLAARADDRVDLIALDSAVRTRVEGGGHRTQLPRLIDAMASLEPALAESDFALLARELLRRDRKRSLVVIFTALDTAPMIEGLLPVLPRLAARHKVIVAGVRDPAVARLAVLGPSESVTAADVHTAAAAERVLHERDRVRDVLARSGATVVDADADTFASQVADVYLLLKASGRL</sequence>
<keyword evidence="3" id="KW-1185">Reference proteome</keyword>
<dbReference type="RefSeq" id="WP_185043756.1">
    <property type="nucleotide sequence ID" value="NZ_BAABFG010000005.1"/>
</dbReference>
<protein>
    <submittedName>
        <fullName evidence="2">Uncharacterized protein (DUF58 family)</fullName>
    </submittedName>
</protein>
<dbReference type="Proteomes" id="UP000546162">
    <property type="component" value="Unassembled WGS sequence"/>
</dbReference>
<dbReference type="Pfam" id="PF01882">
    <property type="entry name" value="DUF58"/>
    <property type="match status" value="1"/>
</dbReference>
<gene>
    <name evidence="2" type="ORF">BJY16_006944</name>
</gene>
<dbReference type="InterPro" id="IPR002881">
    <property type="entry name" value="DUF58"/>
</dbReference>
<reference evidence="2 3" key="1">
    <citation type="submission" date="2020-08" db="EMBL/GenBank/DDBJ databases">
        <title>Sequencing the genomes of 1000 actinobacteria strains.</title>
        <authorList>
            <person name="Klenk H.-P."/>
        </authorList>
    </citation>
    <scope>NUCLEOTIDE SEQUENCE [LARGE SCALE GENOMIC DNA]</scope>
    <source>
        <strain evidence="2 3">DSM 45809</strain>
    </source>
</reference>
<evidence type="ECO:0000313" key="3">
    <source>
        <dbReference type="Proteomes" id="UP000546162"/>
    </source>
</evidence>
<dbReference type="PANTHER" id="PTHR33608:SF3">
    <property type="entry name" value="SLR2013 PROTEIN"/>
    <property type="match status" value="1"/>
</dbReference>
<organism evidence="2 3">
    <name type="scientific">Actinoplanes octamycinicus</name>
    <dbReference type="NCBI Taxonomy" id="135948"/>
    <lineage>
        <taxon>Bacteria</taxon>
        <taxon>Bacillati</taxon>
        <taxon>Actinomycetota</taxon>
        <taxon>Actinomycetes</taxon>
        <taxon>Micromonosporales</taxon>
        <taxon>Micromonosporaceae</taxon>
        <taxon>Actinoplanes</taxon>
    </lineage>
</organism>